<keyword evidence="3 5" id="KW-0238">DNA-binding</keyword>
<dbReference type="InterPro" id="IPR044068">
    <property type="entry name" value="CB"/>
</dbReference>
<evidence type="ECO:0000313" key="9">
    <source>
        <dbReference type="Proteomes" id="UP000321561"/>
    </source>
</evidence>
<keyword evidence="4" id="KW-0233">DNA recombination</keyword>
<dbReference type="AlphaFoldDB" id="A0A510L8S3"/>
<evidence type="ECO:0000256" key="3">
    <source>
        <dbReference type="ARBA" id="ARBA00023125"/>
    </source>
</evidence>
<dbReference type="Gene3D" id="1.10.150.130">
    <property type="match status" value="1"/>
</dbReference>
<name>A0A510L8S3_9FUSO</name>
<dbReference type="Pfam" id="PF00589">
    <property type="entry name" value="Phage_integrase"/>
    <property type="match status" value="1"/>
</dbReference>
<dbReference type="InterPro" id="IPR011010">
    <property type="entry name" value="DNA_brk_join_enz"/>
</dbReference>
<feature type="domain" description="Tyr recombinase" evidence="6">
    <location>
        <begin position="161"/>
        <end position="344"/>
    </location>
</feature>
<evidence type="ECO:0000256" key="2">
    <source>
        <dbReference type="ARBA" id="ARBA00022908"/>
    </source>
</evidence>
<evidence type="ECO:0000259" key="7">
    <source>
        <dbReference type="PROSITE" id="PS51900"/>
    </source>
</evidence>
<evidence type="ECO:0000256" key="4">
    <source>
        <dbReference type="ARBA" id="ARBA00023172"/>
    </source>
</evidence>
<reference evidence="8 9" key="1">
    <citation type="submission" date="2019-07" db="EMBL/GenBank/DDBJ databases">
        <title>Complete Genome Sequence of Leptotrichia hongkongensis Strain JMUB5056.</title>
        <authorList>
            <person name="Watanabe S."/>
            <person name="Cui L."/>
        </authorList>
    </citation>
    <scope>NUCLEOTIDE SEQUENCE [LARGE SCALE GENOMIC DNA]</scope>
    <source>
        <strain evidence="8 9">JMUB5056</strain>
    </source>
</reference>
<gene>
    <name evidence="8" type="ORF">JMUB5056_1770</name>
</gene>
<dbReference type="EMBL" id="AP019846">
    <property type="protein sequence ID" value="BBM60176.1"/>
    <property type="molecule type" value="Genomic_DNA"/>
</dbReference>
<dbReference type="InterPro" id="IPR002104">
    <property type="entry name" value="Integrase_catalytic"/>
</dbReference>
<accession>A0A510L8S3</accession>
<dbReference type="CDD" id="cd01189">
    <property type="entry name" value="INT_ICEBs1_C_like"/>
    <property type="match status" value="1"/>
</dbReference>
<comment type="similarity">
    <text evidence="1">Belongs to the 'phage' integrase family.</text>
</comment>
<dbReference type="Gene3D" id="1.10.443.10">
    <property type="entry name" value="Intergrase catalytic core"/>
    <property type="match status" value="1"/>
</dbReference>
<dbReference type="PROSITE" id="PS51898">
    <property type="entry name" value="TYR_RECOMBINASE"/>
    <property type="match status" value="1"/>
</dbReference>
<dbReference type="GO" id="GO:0006310">
    <property type="term" value="P:DNA recombination"/>
    <property type="evidence" value="ECO:0007669"/>
    <property type="project" value="UniProtKB-KW"/>
</dbReference>
<proteinExistence type="inferred from homology"/>
<dbReference type="Proteomes" id="UP000321561">
    <property type="component" value="Chromosome"/>
</dbReference>
<dbReference type="KEGG" id="lhg:JMUB5056_1770"/>
<dbReference type="PROSITE" id="PS51900">
    <property type="entry name" value="CB"/>
    <property type="match status" value="1"/>
</dbReference>
<dbReference type="GO" id="GO:0003677">
    <property type="term" value="F:DNA binding"/>
    <property type="evidence" value="ECO:0007669"/>
    <property type="project" value="UniProtKB-UniRule"/>
</dbReference>
<dbReference type="GO" id="GO:0015074">
    <property type="term" value="P:DNA integration"/>
    <property type="evidence" value="ECO:0007669"/>
    <property type="project" value="UniProtKB-KW"/>
</dbReference>
<organism evidence="8 9">
    <name type="scientific">Leptotrichia hongkongensis</name>
    <dbReference type="NCBI Taxonomy" id="554406"/>
    <lineage>
        <taxon>Bacteria</taxon>
        <taxon>Fusobacteriati</taxon>
        <taxon>Fusobacteriota</taxon>
        <taxon>Fusobacteriia</taxon>
        <taxon>Fusobacteriales</taxon>
        <taxon>Leptotrichiaceae</taxon>
        <taxon>Leptotrichia</taxon>
    </lineage>
</organism>
<feature type="domain" description="Core-binding (CB)" evidence="7">
    <location>
        <begin position="56"/>
        <end position="138"/>
    </location>
</feature>
<dbReference type="InterPro" id="IPR050090">
    <property type="entry name" value="Tyrosine_recombinase_XerCD"/>
</dbReference>
<dbReference type="InterPro" id="IPR013762">
    <property type="entry name" value="Integrase-like_cat_sf"/>
</dbReference>
<dbReference type="PANTHER" id="PTHR30349:SF64">
    <property type="entry name" value="PROPHAGE INTEGRASE INTD-RELATED"/>
    <property type="match status" value="1"/>
</dbReference>
<evidence type="ECO:0000313" key="8">
    <source>
        <dbReference type="EMBL" id="BBM60176.1"/>
    </source>
</evidence>
<dbReference type="RefSeq" id="WP_147006060.1">
    <property type="nucleotide sequence ID" value="NZ_AP019846.1"/>
</dbReference>
<dbReference type="OrthoDB" id="9785687at2"/>
<dbReference type="InterPro" id="IPR028259">
    <property type="entry name" value="AP2-like_int_N"/>
</dbReference>
<sequence length="349" mass="41157">MSVYKEKNDKKWKVEIRTVDSTGKAIRKRKSGFNTKKEAILWEQEFLNKLASNSNITFKTMWEIYLEDCRLKVKDSTIIRKIQLMNNYILPIFGNILMNEINTNHIRNFQNELLEKKLSKNTLRIIESQAKCVFNFAVKYYNLESNPMSKVKTIGSRKNTREFSIWSLEEFQKFISVIEDVQDVVFFSLLFWTGMRVGEAIALNIKDVDFENKKLNVNKTVSRSFNGDIITKTKTESSIRKIALTDKTLELLKKQINRIYKPANSQRLFDFGRGYARKRFLEYVELSKVKKIRMHDLRHSHASFLIQKGVNILAISKRLGHEDIKMTLNTYAHLYEEENKRMIDILNKI</sequence>
<dbReference type="InterPro" id="IPR004107">
    <property type="entry name" value="Integrase_SAM-like_N"/>
</dbReference>
<dbReference type="PANTHER" id="PTHR30349">
    <property type="entry name" value="PHAGE INTEGRASE-RELATED"/>
    <property type="match status" value="1"/>
</dbReference>
<protein>
    <submittedName>
        <fullName evidence="8">Tyrosine recombinase XerC</fullName>
    </submittedName>
</protein>
<dbReference type="Pfam" id="PF14659">
    <property type="entry name" value="Phage_int_SAM_3"/>
    <property type="match status" value="1"/>
</dbReference>
<dbReference type="SUPFAM" id="SSF56349">
    <property type="entry name" value="DNA breaking-rejoining enzymes"/>
    <property type="match status" value="1"/>
</dbReference>
<evidence type="ECO:0000259" key="6">
    <source>
        <dbReference type="PROSITE" id="PS51898"/>
    </source>
</evidence>
<evidence type="ECO:0000256" key="1">
    <source>
        <dbReference type="ARBA" id="ARBA00008857"/>
    </source>
</evidence>
<keyword evidence="2" id="KW-0229">DNA integration</keyword>
<dbReference type="Pfam" id="PF14657">
    <property type="entry name" value="Arm-DNA-bind_4"/>
    <property type="match status" value="1"/>
</dbReference>
<evidence type="ECO:0000256" key="5">
    <source>
        <dbReference type="PROSITE-ProRule" id="PRU01248"/>
    </source>
</evidence>
<dbReference type="InterPro" id="IPR010998">
    <property type="entry name" value="Integrase_recombinase_N"/>
</dbReference>